<protein>
    <submittedName>
        <fullName evidence="1">Uncharacterized protein</fullName>
    </submittedName>
</protein>
<sequence length="176" mass="18819">AQATNIIAGNQDDDSDSEYDEHMIVVPSFPSNSFVGPSSSTGPSVTERNAYYAEELARLQRQEYEAKDVAKRYGYLFSKETTDILSQAEADIGKNGVSAALDSAATTLPPGQSLGSSENTTRFPVPSDVCKDQLSSGIFTSSSYDDDFSATLTNLAPTVAVNPIPTKRVNTVHPQS</sequence>
<reference evidence="1" key="1">
    <citation type="journal article" date="2019" name="Sci. Rep.">
        <title>Draft genome of Tanacetum cinerariifolium, the natural source of mosquito coil.</title>
        <authorList>
            <person name="Yamashiro T."/>
            <person name="Shiraishi A."/>
            <person name="Satake H."/>
            <person name="Nakayama K."/>
        </authorList>
    </citation>
    <scope>NUCLEOTIDE SEQUENCE</scope>
</reference>
<accession>A0A699RT79</accession>
<organism evidence="1">
    <name type="scientific">Tanacetum cinerariifolium</name>
    <name type="common">Dalmatian daisy</name>
    <name type="synonym">Chrysanthemum cinerariifolium</name>
    <dbReference type="NCBI Taxonomy" id="118510"/>
    <lineage>
        <taxon>Eukaryota</taxon>
        <taxon>Viridiplantae</taxon>
        <taxon>Streptophyta</taxon>
        <taxon>Embryophyta</taxon>
        <taxon>Tracheophyta</taxon>
        <taxon>Spermatophyta</taxon>
        <taxon>Magnoliopsida</taxon>
        <taxon>eudicotyledons</taxon>
        <taxon>Gunneridae</taxon>
        <taxon>Pentapetalae</taxon>
        <taxon>asterids</taxon>
        <taxon>campanulids</taxon>
        <taxon>Asterales</taxon>
        <taxon>Asteraceae</taxon>
        <taxon>Asteroideae</taxon>
        <taxon>Anthemideae</taxon>
        <taxon>Anthemidinae</taxon>
        <taxon>Tanacetum</taxon>
    </lineage>
</organism>
<feature type="non-terminal residue" evidence="1">
    <location>
        <position position="1"/>
    </location>
</feature>
<proteinExistence type="predicted"/>
<dbReference type="AlphaFoldDB" id="A0A699RT79"/>
<dbReference type="EMBL" id="BKCJ011118136">
    <property type="protein sequence ID" value="GFC88926.1"/>
    <property type="molecule type" value="Genomic_DNA"/>
</dbReference>
<gene>
    <name evidence="1" type="ORF">Tci_860896</name>
</gene>
<comment type="caution">
    <text evidence="1">The sequence shown here is derived from an EMBL/GenBank/DDBJ whole genome shotgun (WGS) entry which is preliminary data.</text>
</comment>
<name>A0A699RT79_TANCI</name>
<evidence type="ECO:0000313" key="1">
    <source>
        <dbReference type="EMBL" id="GFC88926.1"/>
    </source>
</evidence>